<sequence>MAWNYHRFAICFMVLLQLSVAYDMLTAARCQARCLTLFLDVRGENVKPNEPSRKLSEDGRAEKVKTATSYGIICADDANCSSCVRPCDEVFSAYLACSTLCKEIATPELCFLSCSFLKNVTTYKPGRCPAISEVTGFAAACVKSCNKDGDCDSSRKCCENGCGRTCQDPVGQLEGLPDIPENLTVMERKIGTSFQLDWDVVDDLETSEPIVFVVEGKSNIGRHHSEHHMARWEYLGKTTMRTMKILKDVLPGHWYEFKVAAVNRNGTKGYSGKSKPITLSKEPEPPHVPVNLTVGETRIINGKVSLTVHWEEPVSDLPVVRYKVYWSKRLSVVSPTLVSLQEYKKAVSSDKSSYTITELLPNTPYNIQVQAFSQYGDTRLRGDRTSVDITTPPLENGGNVVTGPVLFVHPSLGAAVNVTIEVPYFQNGLLKARVTWAYPPGSRALVNKFLIHWAPGVCLGRTANGENVITKTLGGTTHEPFFDVYDLRYNCRYTVTIQPTTEDAQIGRRTSVEFHTPACGDAIIVGDITPDCPTPAPGQPSAPENVTHMIIISPDNIISATIQWDMPGQSDRPVTGYRIIYGKKPSFLDKLEIVSKEKHSITLHGLHQATDYMVKVQAVSEVGLGQLAHLEFSTPKFHSTKADDVHIADDDIPSSTHKSYDGGGEETPEVKPQLKSRETVQVLSEMSRRNRASLSRSTSSNIVSLLISVITLMQFMMQGRS</sequence>
<dbReference type="Pfam" id="PF00095">
    <property type="entry name" value="WAP"/>
    <property type="match status" value="1"/>
</dbReference>
<evidence type="ECO:0000313" key="5">
    <source>
        <dbReference type="Proteomes" id="UP000695022"/>
    </source>
</evidence>
<dbReference type="PRINTS" id="PR00003">
    <property type="entry name" value="4DISULPHCORE"/>
</dbReference>
<feature type="domain" description="Fibronectin type-III" evidence="3">
    <location>
        <begin position="288"/>
        <end position="394"/>
    </location>
</feature>
<dbReference type="SUPFAM" id="SSF57256">
    <property type="entry name" value="Elafin-like"/>
    <property type="match status" value="1"/>
</dbReference>
<dbReference type="SMART" id="SM00060">
    <property type="entry name" value="FN3"/>
    <property type="match status" value="4"/>
</dbReference>
<evidence type="ECO:0000259" key="4">
    <source>
        <dbReference type="PROSITE" id="PS51390"/>
    </source>
</evidence>
<dbReference type="RefSeq" id="XP_014662533.1">
    <property type="nucleotide sequence ID" value="XM_014807047.1"/>
</dbReference>
<dbReference type="Gene3D" id="4.10.75.10">
    <property type="entry name" value="Elafin-like"/>
    <property type="match status" value="1"/>
</dbReference>
<dbReference type="InterPro" id="IPR036116">
    <property type="entry name" value="FN3_sf"/>
</dbReference>
<keyword evidence="2" id="KW-0732">Signal</keyword>
<dbReference type="InterPro" id="IPR036645">
    <property type="entry name" value="Elafin-like_sf"/>
</dbReference>
<dbReference type="InterPro" id="IPR008197">
    <property type="entry name" value="WAP_dom"/>
</dbReference>
<dbReference type="GeneID" id="106805459"/>
<evidence type="ECO:0000256" key="1">
    <source>
        <dbReference type="SAM" id="MobiDB-lite"/>
    </source>
</evidence>
<feature type="domain" description="Fibronectin type-III" evidence="3">
    <location>
        <begin position="542"/>
        <end position="643"/>
    </location>
</feature>
<dbReference type="PANTHER" id="PTHR14131:SF5">
    <property type="entry name" value="ANOSMIN-1"/>
    <property type="match status" value="1"/>
</dbReference>
<organism evidence="5 6">
    <name type="scientific">Priapulus caudatus</name>
    <name type="common">Priapulid worm</name>
    <dbReference type="NCBI Taxonomy" id="37621"/>
    <lineage>
        <taxon>Eukaryota</taxon>
        <taxon>Metazoa</taxon>
        <taxon>Ecdysozoa</taxon>
        <taxon>Scalidophora</taxon>
        <taxon>Priapulida</taxon>
        <taxon>Priapulimorpha</taxon>
        <taxon>Priapulimorphida</taxon>
        <taxon>Priapulidae</taxon>
        <taxon>Priapulus</taxon>
    </lineage>
</organism>
<dbReference type="Pfam" id="PF00041">
    <property type="entry name" value="fn3"/>
    <property type="match status" value="2"/>
</dbReference>
<feature type="chain" id="PRO_5047080676" evidence="2">
    <location>
        <begin position="22"/>
        <end position="721"/>
    </location>
</feature>
<evidence type="ECO:0000259" key="3">
    <source>
        <dbReference type="PROSITE" id="PS50853"/>
    </source>
</evidence>
<accession>A0ABM1DRG2</accession>
<dbReference type="InterPro" id="IPR013783">
    <property type="entry name" value="Ig-like_fold"/>
</dbReference>
<feature type="region of interest" description="Disordered" evidence="1">
    <location>
        <begin position="648"/>
        <end position="676"/>
    </location>
</feature>
<name>A0ABM1DRG2_PRICU</name>
<feature type="domain" description="Fibronectin type-III" evidence="3">
    <location>
        <begin position="179"/>
        <end position="283"/>
    </location>
</feature>
<evidence type="ECO:0000256" key="2">
    <source>
        <dbReference type="SAM" id="SignalP"/>
    </source>
</evidence>
<keyword evidence="5" id="KW-1185">Reference proteome</keyword>
<dbReference type="PROSITE" id="PS50853">
    <property type="entry name" value="FN3"/>
    <property type="match status" value="3"/>
</dbReference>
<reference evidence="6" key="1">
    <citation type="submission" date="2025-08" db="UniProtKB">
        <authorList>
            <consortium name="RefSeq"/>
        </authorList>
    </citation>
    <scope>IDENTIFICATION</scope>
</reference>
<dbReference type="InterPro" id="IPR042447">
    <property type="entry name" value="Anosmin-1"/>
</dbReference>
<dbReference type="Gene3D" id="2.60.40.10">
    <property type="entry name" value="Immunoglobulins"/>
    <property type="match status" value="3"/>
</dbReference>
<dbReference type="PROSITE" id="PS51390">
    <property type="entry name" value="WAP"/>
    <property type="match status" value="1"/>
</dbReference>
<dbReference type="CDD" id="cd00199">
    <property type="entry name" value="WAP"/>
    <property type="match status" value="1"/>
</dbReference>
<feature type="signal peptide" evidence="2">
    <location>
        <begin position="1"/>
        <end position="21"/>
    </location>
</feature>
<dbReference type="InterPro" id="IPR003961">
    <property type="entry name" value="FN3_dom"/>
</dbReference>
<feature type="domain" description="WAP" evidence="4">
    <location>
        <begin position="121"/>
        <end position="170"/>
    </location>
</feature>
<dbReference type="SUPFAM" id="SSF49265">
    <property type="entry name" value="Fibronectin type III"/>
    <property type="match status" value="2"/>
</dbReference>
<proteinExistence type="predicted"/>
<evidence type="ECO:0000313" key="6">
    <source>
        <dbReference type="RefSeq" id="XP_014662533.1"/>
    </source>
</evidence>
<dbReference type="Proteomes" id="UP000695022">
    <property type="component" value="Unplaced"/>
</dbReference>
<dbReference type="PANTHER" id="PTHR14131">
    <property type="entry name" value="ANOSMIN"/>
    <property type="match status" value="1"/>
</dbReference>
<dbReference type="SMART" id="SM00217">
    <property type="entry name" value="WAP"/>
    <property type="match status" value="1"/>
</dbReference>
<dbReference type="CDD" id="cd00063">
    <property type="entry name" value="FN3"/>
    <property type="match status" value="3"/>
</dbReference>
<protein>
    <submittedName>
        <fullName evidence="6">Anosmin-1-like isoform X1</fullName>
    </submittedName>
</protein>
<gene>
    <name evidence="6" type="primary">LOC106805459</name>
</gene>